<dbReference type="InterPro" id="IPR036179">
    <property type="entry name" value="Ig-like_dom_sf"/>
</dbReference>
<reference evidence="4" key="2">
    <citation type="submission" date="2025-09" db="UniProtKB">
        <authorList>
            <consortium name="Ensembl"/>
        </authorList>
    </citation>
    <scope>IDENTIFICATION</scope>
</reference>
<dbReference type="Ensembl" id="ENSPKIT00000026267.1">
    <property type="protein sequence ID" value="ENSPKIP00000002323.1"/>
    <property type="gene ID" value="ENSPKIG00000020260.1"/>
</dbReference>
<dbReference type="Gene3D" id="2.60.40.10">
    <property type="entry name" value="Immunoglobulins"/>
    <property type="match status" value="1"/>
</dbReference>
<organism evidence="4 5">
    <name type="scientific">Paramormyrops kingsleyae</name>
    <dbReference type="NCBI Taxonomy" id="1676925"/>
    <lineage>
        <taxon>Eukaryota</taxon>
        <taxon>Metazoa</taxon>
        <taxon>Chordata</taxon>
        <taxon>Craniata</taxon>
        <taxon>Vertebrata</taxon>
        <taxon>Euteleostomi</taxon>
        <taxon>Actinopterygii</taxon>
        <taxon>Neopterygii</taxon>
        <taxon>Teleostei</taxon>
        <taxon>Osteoglossocephala</taxon>
        <taxon>Osteoglossomorpha</taxon>
        <taxon>Osteoglossiformes</taxon>
        <taxon>Mormyridae</taxon>
        <taxon>Paramormyrops</taxon>
    </lineage>
</organism>
<sequence length="148" mass="16957">MFSRALDKLFQIFRKGFGRLTLEPTHVDNIWHGGAWKFKDKVTEKGGNTELKCHQSGSNDFMYWYQKLSSGELFLLLFSRSEVVDPERNTVDERFSAVRKGKQAFSLGVNDLDSAVYFCASSLHSVQHCHFITHYAVLGLRLAVESNY</sequence>
<keyword evidence="2" id="KW-0391">Immunity</keyword>
<dbReference type="InterPro" id="IPR013106">
    <property type="entry name" value="Ig_V-set"/>
</dbReference>
<dbReference type="PROSITE" id="PS50835">
    <property type="entry name" value="IG_LIKE"/>
    <property type="match status" value="1"/>
</dbReference>
<dbReference type="Proteomes" id="UP000261540">
    <property type="component" value="Unplaced"/>
</dbReference>
<dbReference type="SUPFAM" id="SSF48726">
    <property type="entry name" value="Immunoglobulin"/>
    <property type="match status" value="1"/>
</dbReference>
<dbReference type="GeneTree" id="ENSGT00940000178888"/>
<evidence type="ECO:0000313" key="4">
    <source>
        <dbReference type="Ensembl" id="ENSPKIP00000002323.1"/>
    </source>
</evidence>
<dbReference type="GO" id="GO:0007166">
    <property type="term" value="P:cell surface receptor signaling pathway"/>
    <property type="evidence" value="ECO:0007669"/>
    <property type="project" value="TreeGrafter"/>
</dbReference>
<dbReference type="GO" id="GO:0005886">
    <property type="term" value="C:plasma membrane"/>
    <property type="evidence" value="ECO:0007669"/>
    <property type="project" value="TreeGrafter"/>
</dbReference>
<accession>A0A3B3Q822</accession>
<dbReference type="InterPro" id="IPR007110">
    <property type="entry name" value="Ig-like_dom"/>
</dbReference>
<dbReference type="GO" id="GO:0002376">
    <property type="term" value="P:immune system process"/>
    <property type="evidence" value="ECO:0007669"/>
    <property type="project" value="UniProtKB-KW"/>
</dbReference>
<dbReference type="AlphaFoldDB" id="A0A3B3Q822"/>
<proteinExistence type="predicted"/>
<dbReference type="Pfam" id="PF07686">
    <property type="entry name" value="V-set"/>
    <property type="match status" value="1"/>
</dbReference>
<dbReference type="PANTHER" id="PTHR23268">
    <property type="entry name" value="T-CELL RECEPTOR BETA CHAIN"/>
    <property type="match status" value="1"/>
</dbReference>
<dbReference type="STRING" id="1676925.ENSPKIP00000002323"/>
<keyword evidence="5" id="KW-1185">Reference proteome</keyword>
<evidence type="ECO:0000256" key="1">
    <source>
        <dbReference type="ARBA" id="ARBA00022729"/>
    </source>
</evidence>
<keyword evidence="1" id="KW-0732">Signal</keyword>
<feature type="domain" description="Ig-like" evidence="3">
    <location>
        <begin position="24"/>
        <end position="119"/>
    </location>
</feature>
<name>A0A3B3Q822_9TELE</name>
<dbReference type="InterPro" id="IPR013783">
    <property type="entry name" value="Ig-like_fold"/>
</dbReference>
<dbReference type="InterPro" id="IPR050413">
    <property type="entry name" value="TCR_beta_variable"/>
</dbReference>
<evidence type="ECO:0000259" key="3">
    <source>
        <dbReference type="PROSITE" id="PS50835"/>
    </source>
</evidence>
<evidence type="ECO:0000256" key="2">
    <source>
        <dbReference type="ARBA" id="ARBA00022859"/>
    </source>
</evidence>
<reference evidence="4" key="1">
    <citation type="submission" date="2025-08" db="UniProtKB">
        <authorList>
            <consortium name="Ensembl"/>
        </authorList>
    </citation>
    <scope>IDENTIFICATION</scope>
</reference>
<protein>
    <recommendedName>
        <fullName evidence="3">Ig-like domain-containing protein</fullName>
    </recommendedName>
</protein>
<evidence type="ECO:0000313" key="5">
    <source>
        <dbReference type="Proteomes" id="UP000261540"/>
    </source>
</evidence>